<comment type="caution">
    <text evidence="2">The sequence shown here is derived from an EMBL/GenBank/DDBJ whole genome shotgun (WGS) entry which is preliminary data.</text>
</comment>
<dbReference type="Proteomes" id="UP001428341">
    <property type="component" value="Unassembled WGS sequence"/>
</dbReference>
<dbReference type="InterPro" id="IPR053198">
    <property type="entry name" value="Gynoecium_Dev_Regulator"/>
</dbReference>
<dbReference type="Pfam" id="PF00564">
    <property type="entry name" value="PB1"/>
    <property type="match status" value="1"/>
</dbReference>
<accession>A0AAP0M1V1</accession>
<keyword evidence="3" id="KW-1185">Reference proteome</keyword>
<feature type="domain" description="PB1" evidence="1">
    <location>
        <begin position="29"/>
        <end position="118"/>
    </location>
</feature>
<dbReference type="EMBL" id="JBCGBO010000006">
    <property type="protein sequence ID" value="KAK9194507.1"/>
    <property type="molecule type" value="Genomic_DNA"/>
</dbReference>
<dbReference type="InterPro" id="IPR000270">
    <property type="entry name" value="PB1_dom"/>
</dbReference>
<evidence type="ECO:0000259" key="1">
    <source>
        <dbReference type="SMART" id="SM00666"/>
    </source>
</evidence>
<reference evidence="2 3" key="1">
    <citation type="submission" date="2024-05" db="EMBL/GenBank/DDBJ databases">
        <title>Haplotype-resolved chromosome-level genome assembly of Huyou (Citrus changshanensis).</title>
        <authorList>
            <person name="Miao C."/>
            <person name="Chen W."/>
            <person name="Wu Y."/>
            <person name="Wang L."/>
            <person name="Zhao S."/>
            <person name="Grierson D."/>
            <person name="Xu C."/>
            <person name="Chen K."/>
        </authorList>
    </citation>
    <scope>NUCLEOTIDE SEQUENCE [LARGE SCALE GENOMIC DNA]</scope>
    <source>
        <strain evidence="2">01-14</strain>
        <tissue evidence="2">Leaf</tissue>
    </source>
</reference>
<dbReference type="AlphaFoldDB" id="A0AAP0M1V1"/>
<sequence length="534" mass="58287">MEPPSPVSQPTGGKIRLMCSYGGHIVPLPHKKSLFYSGGDTRIITFPAASTASLSAFSAHMAAALHVSNPFNLKYQLPLHDLDSLISLSSDDDLQIFLEEFHRPSPAPARIRLFLFFSKQPLGYSTSQPVSSLKTTQCGLTHPKTESWFVDALKSAKMMQKGEMVGFCGDGQSDGQSGGLCGQESMMLETTSSFGSSSSSVSFSNLPPIMASGDENVSALQENRTKLPSADSTARVLNRIIDCIISLASDISSVASAISHRQTGCYQDPTVHVTALENKSSLNPFESPDITASEVRTHKAVQVSGYPLSSQLDQLQRQQVQFVHMDTHFVHQNPAGAFPTAPYYPVYNTPPHQPQPQPHYLPNQAYPVYLVSVGQSQIYDSSTQYGCKDSLPVVTGRPPLHPNSTLISSQVTYKEATPAPPIPEFVSQAYRTTPVANSLVHVAYNENKQQNMTVPQMHNQPQLFGVAPRETANYGNEHDDDSVRAQIYKSQPPPPTLPSQYQTMTQATTVLLSEASAQLHMDNIKQQVRASQPQ</sequence>
<name>A0AAP0M1V1_9ROSI</name>
<evidence type="ECO:0000313" key="2">
    <source>
        <dbReference type="EMBL" id="KAK9194507.1"/>
    </source>
</evidence>
<dbReference type="PANTHER" id="PTHR31066:SF57">
    <property type="entry name" value="PROTEIN PAL OF QUIRKY"/>
    <property type="match status" value="1"/>
</dbReference>
<gene>
    <name evidence="2" type="ORF">WN944_005214</name>
</gene>
<evidence type="ECO:0000313" key="3">
    <source>
        <dbReference type="Proteomes" id="UP001428341"/>
    </source>
</evidence>
<dbReference type="PANTHER" id="PTHR31066">
    <property type="entry name" value="OS05G0427100 PROTEIN-RELATED"/>
    <property type="match status" value="1"/>
</dbReference>
<dbReference type="SUPFAM" id="SSF54277">
    <property type="entry name" value="CAD &amp; PB1 domains"/>
    <property type="match status" value="1"/>
</dbReference>
<dbReference type="CDD" id="cd06410">
    <property type="entry name" value="PB1_UP2"/>
    <property type="match status" value="1"/>
</dbReference>
<dbReference type="SMART" id="SM00666">
    <property type="entry name" value="PB1"/>
    <property type="match status" value="1"/>
</dbReference>
<proteinExistence type="predicted"/>
<organism evidence="2 3">
    <name type="scientific">Citrus x changshan-huyou</name>
    <dbReference type="NCBI Taxonomy" id="2935761"/>
    <lineage>
        <taxon>Eukaryota</taxon>
        <taxon>Viridiplantae</taxon>
        <taxon>Streptophyta</taxon>
        <taxon>Embryophyta</taxon>
        <taxon>Tracheophyta</taxon>
        <taxon>Spermatophyta</taxon>
        <taxon>Magnoliopsida</taxon>
        <taxon>eudicotyledons</taxon>
        <taxon>Gunneridae</taxon>
        <taxon>Pentapetalae</taxon>
        <taxon>rosids</taxon>
        <taxon>malvids</taxon>
        <taxon>Sapindales</taxon>
        <taxon>Rutaceae</taxon>
        <taxon>Aurantioideae</taxon>
        <taxon>Citrus</taxon>
    </lineage>
</organism>
<protein>
    <recommendedName>
        <fullName evidence="1">PB1 domain-containing protein</fullName>
    </recommendedName>
</protein>